<dbReference type="CDD" id="cd16142">
    <property type="entry name" value="ARS_like"/>
    <property type="match status" value="1"/>
</dbReference>
<dbReference type="Proteomes" id="UP000635071">
    <property type="component" value="Unassembled WGS sequence"/>
</dbReference>
<evidence type="ECO:0000259" key="2">
    <source>
        <dbReference type="Pfam" id="PF00884"/>
    </source>
</evidence>
<feature type="signal peptide" evidence="1">
    <location>
        <begin position="1"/>
        <end position="36"/>
    </location>
</feature>
<dbReference type="PANTHER" id="PTHR43751:SF2">
    <property type="entry name" value="SULFATASE N-TERMINAL DOMAIN-CONTAINING PROTEIN"/>
    <property type="match status" value="1"/>
</dbReference>
<keyword evidence="4" id="KW-1185">Reference proteome</keyword>
<dbReference type="InterPro" id="IPR017850">
    <property type="entry name" value="Alkaline_phosphatase_core_sf"/>
</dbReference>
<organism evidence="3 4">
    <name type="scientific">Sandarakinorhabdus glacialis</name>
    <dbReference type="NCBI Taxonomy" id="1614636"/>
    <lineage>
        <taxon>Bacteria</taxon>
        <taxon>Pseudomonadati</taxon>
        <taxon>Pseudomonadota</taxon>
        <taxon>Alphaproteobacteria</taxon>
        <taxon>Sphingomonadales</taxon>
        <taxon>Sphingosinicellaceae</taxon>
        <taxon>Sandarakinorhabdus</taxon>
    </lineage>
</organism>
<dbReference type="InterPro" id="IPR052701">
    <property type="entry name" value="GAG_Ulvan_Degrading_Sulfatases"/>
</dbReference>
<evidence type="ECO:0000313" key="3">
    <source>
        <dbReference type="EMBL" id="GGE22609.1"/>
    </source>
</evidence>
<name>A0A917A213_9SPHN</name>
<keyword evidence="1" id="KW-0732">Signal</keyword>
<comment type="caution">
    <text evidence="3">The sequence shown here is derived from an EMBL/GenBank/DDBJ whole genome shotgun (WGS) entry which is preliminary data.</text>
</comment>
<sequence>MSHLALVGTIKMKFANILLAATALGTAALAAGAAQAQQTRPNIVVIWGDDVGMWDIGAYNRGAMCAATPNIDSIASDGMLLMTQYAHASCTAGRAAFITGQHPLRVGLATVGLPGSPLGLQKEDPTLAEMLKPLGYRTGQFGKNHLGDRDEHLPTAHGFDEFQGILYHLNAGEYPEQDEFPKDPALAKKFAQRGIVKSRALPDGTQEIQDLGPFGQERQRVMDEETVTESKRFINESVAAGKPFFLWHNSSRMHYRTNLSPKWAGKTGCGVYADGMAELDDHVGQILKTIADSGQAGKTIVIFSTDNGAAQNSWPDGGTSPFKGEKGVGGYEGGYRVPAMIKWPGHIKPGSVSNGIIAMEDWIPTIMAWEGQPDLKQKLLQGEQIGSPTYKVHLDGYDQTPMLMGTGPSNRQEYFYFTETTFHGVRVGLWKFLYTDQDRWFNGRRHYLTTPVIANLETDPFERHVDARGHDEWQENRAWLLTPAAMAIQQFSDSFKAFPPRQKSLDFDMSEVTKGIFEHMPAAK</sequence>
<gene>
    <name evidence="3" type="ORF">GCM10011529_31530</name>
</gene>
<dbReference type="Gene3D" id="3.40.720.10">
    <property type="entry name" value="Alkaline Phosphatase, subunit A"/>
    <property type="match status" value="1"/>
</dbReference>
<dbReference type="Gene3D" id="3.30.1120.10">
    <property type="match status" value="1"/>
</dbReference>
<evidence type="ECO:0000256" key="1">
    <source>
        <dbReference type="SAM" id="SignalP"/>
    </source>
</evidence>
<accession>A0A917A213</accession>
<evidence type="ECO:0000313" key="4">
    <source>
        <dbReference type="Proteomes" id="UP000635071"/>
    </source>
</evidence>
<proteinExistence type="predicted"/>
<protein>
    <submittedName>
        <fullName evidence="3">Arylsulfatase</fullName>
    </submittedName>
</protein>
<dbReference type="SUPFAM" id="SSF53649">
    <property type="entry name" value="Alkaline phosphatase-like"/>
    <property type="match status" value="1"/>
</dbReference>
<dbReference type="AlphaFoldDB" id="A0A917A213"/>
<reference evidence="3" key="2">
    <citation type="submission" date="2020-09" db="EMBL/GenBank/DDBJ databases">
        <authorList>
            <person name="Sun Q."/>
            <person name="Zhou Y."/>
        </authorList>
    </citation>
    <scope>NUCLEOTIDE SEQUENCE</scope>
    <source>
        <strain evidence="3">CGMCC 1.15519</strain>
    </source>
</reference>
<feature type="domain" description="Sulfatase N-terminal" evidence="2">
    <location>
        <begin position="41"/>
        <end position="369"/>
    </location>
</feature>
<dbReference type="InterPro" id="IPR000917">
    <property type="entry name" value="Sulfatase_N"/>
</dbReference>
<dbReference type="EMBL" id="BMJM01000025">
    <property type="protein sequence ID" value="GGE22609.1"/>
    <property type="molecule type" value="Genomic_DNA"/>
</dbReference>
<dbReference type="PANTHER" id="PTHR43751">
    <property type="entry name" value="SULFATASE"/>
    <property type="match status" value="1"/>
</dbReference>
<dbReference type="Pfam" id="PF00884">
    <property type="entry name" value="Sulfatase"/>
    <property type="match status" value="1"/>
</dbReference>
<feature type="chain" id="PRO_5037226021" evidence="1">
    <location>
        <begin position="37"/>
        <end position="524"/>
    </location>
</feature>
<reference evidence="3" key="1">
    <citation type="journal article" date="2014" name="Int. J. Syst. Evol. Microbiol.">
        <title>Complete genome sequence of Corynebacterium casei LMG S-19264T (=DSM 44701T), isolated from a smear-ripened cheese.</title>
        <authorList>
            <consortium name="US DOE Joint Genome Institute (JGI-PGF)"/>
            <person name="Walter F."/>
            <person name="Albersmeier A."/>
            <person name="Kalinowski J."/>
            <person name="Ruckert C."/>
        </authorList>
    </citation>
    <scope>NUCLEOTIDE SEQUENCE</scope>
    <source>
        <strain evidence="3">CGMCC 1.15519</strain>
    </source>
</reference>